<dbReference type="EMBL" id="CP126220">
    <property type="protein sequence ID" value="WIA21397.1"/>
    <property type="molecule type" value="Genomic_DNA"/>
</dbReference>
<evidence type="ECO:0000313" key="1">
    <source>
        <dbReference type="EMBL" id="WIA21397.1"/>
    </source>
</evidence>
<gene>
    <name evidence="1" type="ORF">OEZ85_000613</name>
</gene>
<protein>
    <recommendedName>
        <fullName evidence="3">DNA ligase ATP-dependent N-terminal domain-containing protein</fullName>
    </recommendedName>
</protein>
<sequence length="264" mass="28473">MLPAAAAAGSIARPQLGWVPSTPSCSKPVIVAHAARQAFTACPLLGHALTTTSSSSCIHGTSFLSSSSSSSSSKRRAVIAADKRAKANPFVDIQRDLLPDGKPNTPWRRLKLRIQTTTSLQGLARIYSSSRHKSAVWRPIHSAGILMRLAALQYYRLVPPSHRASDQTSAAAHQLLQLLTPDLKDPAVCRVLDSARLAQLLVVLSALNPQPGPEVLDPLVRELMRDGGKKLPAGKPDLLAELAAALARLDWRELELQWGVKMRS</sequence>
<dbReference type="Proteomes" id="UP001244341">
    <property type="component" value="Chromosome 13b"/>
</dbReference>
<name>A0ABY8UIQ7_TETOB</name>
<evidence type="ECO:0000313" key="2">
    <source>
        <dbReference type="Proteomes" id="UP001244341"/>
    </source>
</evidence>
<evidence type="ECO:0008006" key="3">
    <source>
        <dbReference type="Google" id="ProtNLM"/>
    </source>
</evidence>
<organism evidence="1 2">
    <name type="scientific">Tetradesmus obliquus</name>
    <name type="common">Green alga</name>
    <name type="synonym">Acutodesmus obliquus</name>
    <dbReference type="NCBI Taxonomy" id="3088"/>
    <lineage>
        <taxon>Eukaryota</taxon>
        <taxon>Viridiplantae</taxon>
        <taxon>Chlorophyta</taxon>
        <taxon>core chlorophytes</taxon>
        <taxon>Chlorophyceae</taxon>
        <taxon>CS clade</taxon>
        <taxon>Sphaeropleales</taxon>
        <taxon>Scenedesmaceae</taxon>
        <taxon>Tetradesmus</taxon>
    </lineage>
</organism>
<keyword evidence="2" id="KW-1185">Reference proteome</keyword>
<accession>A0ABY8UIQ7</accession>
<proteinExistence type="predicted"/>
<reference evidence="1 2" key="1">
    <citation type="submission" date="2023-05" db="EMBL/GenBank/DDBJ databases">
        <title>A 100% complete, gapless, phased diploid assembly of the Scenedesmus obliquus UTEX 3031 genome.</title>
        <authorList>
            <person name="Biondi T.C."/>
            <person name="Hanschen E.R."/>
            <person name="Kwon T."/>
            <person name="Eng W."/>
            <person name="Kruse C.P.S."/>
            <person name="Koehler S.I."/>
            <person name="Kunde Y."/>
            <person name="Gleasner C.D."/>
            <person name="You Mak K.T."/>
            <person name="Polle J."/>
            <person name="Hovde B.T."/>
            <person name="Starkenburg S.R."/>
        </authorList>
    </citation>
    <scope>NUCLEOTIDE SEQUENCE [LARGE SCALE GENOMIC DNA]</scope>
    <source>
        <strain evidence="1 2">DOE0152z</strain>
    </source>
</reference>